<evidence type="ECO:0000313" key="4">
    <source>
        <dbReference type="Proteomes" id="UP001208570"/>
    </source>
</evidence>
<organism evidence="3 4">
    <name type="scientific">Paralvinella palmiformis</name>
    <dbReference type="NCBI Taxonomy" id="53620"/>
    <lineage>
        <taxon>Eukaryota</taxon>
        <taxon>Metazoa</taxon>
        <taxon>Spiralia</taxon>
        <taxon>Lophotrochozoa</taxon>
        <taxon>Annelida</taxon>
        <taxon>Polychaeta</taxon>
        <taxon>Sedentaria</taxon>
        <taxon>Canalipalpata</taxon>
        <taxon>Terebellida</taxon>
        <taxon>Terebelliformia</taxon>
        <taxon>Alvinellidae</taxon>
        <taxon>Paralvinella</taxon>
    </lineage>
</organism>
<dbReference type="SMART" id="SM00049">
    <property type="entry name" value="DEP"/>
    <property type="match status" value="2"/>
</dbReference>
<dbReference type="InterPro" id="IPR051832">
    <property type="entry name" value="mTOR-Rac_regulators"/>
</dbReference>
<dbReference type="GO" id="GO:0023051">
    <property type="term" value="P:regulation of signaling"/>
    <property type="evidence" value="ECO:0007669"/>
    <property type="project" value="TreeGrafter"/>
</dbReference>
<dbReference type="SUPFAM" id="SSF46785">
    <property type="entry name" value="Winged helix' DNA-binding domain"/>
    <property type="match status" value="2"/>
</dbReference>
<evidence type="ECO:0000259" key="2">
    <source>
        <dbReference type="PROSITE" id="PS50186"/>
    </source>
</evidence>
<dbReference type="Pfam" id="PF00595">
    <property type="entry name" value="PDZ"/>
    <property type="match status" value="1"/>
</dbReference>
<dbReference type="PROSITE" id="PS50106">
    <property type="entry name" value="PDZ"/>
    <property type="match status" value="1"/>
</dbReference>
<dbReference type="InterPro" id="IPR036390">
    <property type="entry name" value="WH_DNA-bd_sf"/>
</dbReference>
<feature type="domain" description="DEP" evidence="2">
    <location>
        <begin position="151"/>
        <end position="209"/>
    </location>
</feature>
<dbReference type="InterPro" id="IPR036388">
    <property type="entry name" value="WH-like_DNA-bd_sf"/>
</dbReference>
<dbReference type="Proteomes" id="UP001208570">
    <property type="component" value="Unassembled WGS sequence"/>
</dbReference>
<comment type="caution">
    <text evidence="3">The sequence shown here is derived from an EMBL/GenBank/DDBJ whole genome shotgun (WGS) entry which is preliminary data.</text>
</comment>
<keyword evidence="4" id="KW-1185">Reference proteome</keyword>
<dbReference type="Gene3D" id="1.10.10.10">
    <property type="entry name" value="Winged helix-like DNA-binding domain superfamily/Winged helix DNA-binding domain"/>
    <property type="match status" value="2"/>
</dbReference>
<protein>
    <recommendedName>
        <fullName evidence="5">DEP domain-containing mTOR-interacting protein</fullName>
    </recommendedName>
</protein>
<dbReference type="EMBL" id="JAODUP010000251">
    <property type="protein sequence ID" value="KAK2155013.1"/>
    <property type="molecule type" value="Genomic_DNA"/>
</dbReference>
<accession>A0AAD9JKR6</accession>
<feature type="domain" description="DEP" evidence="2">
    <location>
        <begin position="33"/>
        <end position="107"/>
    </location>
</feature>
<dbReference type="InterPro" id="IPR000591">
    <property type="entry name" value="DEP_dom"/>
</dbReference>
<reference evidence="3" key="1">
    <citation type="journal article" date="2023" name="Mol. Biol. Evol.">
        <title>Third-Generation Sequencing Reveals the Adaptive Role of the Epigenome in Three Deep-Sea Polychaetes.</title>
        <authorList>
            <person name="Perez M."/>
            <person name="Aroh O."/>
            <person name="Sun Y."/>
            <person name="Lan Y."/>
            <person name="Juniper S.K."/>
            <person name="Young C.R."/>
            <person name="Angers B."/>
            <person name="Qian P.Y."/>
        </authorList>
    </citation>
    <scope>NUCLEOTIDE SEQUENCE</scope>
    <source>
        <strain evidence="3">P08H-3</strain>
    </source>
</reference>
<dbReference type="SMART" id="SM00228">
    <property type="entry name" value="PDZ"/>
    <property type="match status" value="1"/>
</dbReference>
<sequence>MEPGCEKDGMFTCSTTFGDVLIIGEQLRVCMHTDRSNLIRDQRYLFRSYPTCFCGQEVVAWLVKTHRAPERFIAVALMNILFDHNIIHQVAGSSSFKDDSSLYRFRKDDGTYDFMEDTSLFLRGHSLCKRLNDDGQGRKLVRSHVQDQQLYSHCFIGCELVDWMIQRQEAPCREDAVKELRVMLENGIMRHVMDQHHFRDDQSLFQFRTDFARERILLDLVLPPPEPEFGGALLELCDLSKSSSDHSLDNNNTCSTLKDDATKENCDKDGCSPPDNLTDSLKAIAQRSGILIRRATIGELEDPDAPYVKKFIRIVSDPVGYGFVIRGEGPVFIKAVDPMGPAAAAGLKVGHYIYSVNDQKVLNMHHKDLAHVILDCNGYVTLVIMEHVRDTR</sequence>
<dbReference type="PANTHER" id="PTHR22829:SF16">
    <property type="entry name" value="PH DOMAIN-CONTAINING PROTEIN"/>
    <property type="match status" value="1"/>
</dbReference>
<proteinExistence type="predicted"/>
<dbReference type="PANTHER" id="PTHR22829">
    <property type="entry name" value="DEP DOMAIN PROTEIN"/>
    <property type="match status" value="1"/>
</dbReference>
<gene>
    <name evidence="3" type="ORF">LSH36_251g03074</name>
</gene>
<dbReference type="GO" id="GO:0007186">
    <property type="term" value="P:G protein-coupled receptor signaling pathway"/>
    <property type="evidence" value="ECO:0007669"/>
    <property type="project" value="TreeGrafter"/>
</dbReference>
<dbReference type="Gene3D" id="2.30.42.10">
    <property type="match status" value="1"/>
</dbReference>
<dbReference type="PROSITE" id="PS50186">
    <property type="entry name" value="DEP"/>
    <property type="match status" value="2"/>
</dbReference>
<dbReference type="Pfam" id="PF00610">
    <property type="entry name" value="DEP"/>
    <property type="match status" value="2"/>
</dbReference>
<feature type="domain" description="PDZ" evidence="1">
    <location>
        <begin position="311"/>
        <end position="388"/>
    </location>
</feature>
<dbReference type="AlphaFoldDB" id="A0AAD9JKR6"/>
<evidence type="ECO:0000313" key="3">
    <source>
        <dbReference type="EMBL" id="KAK2155013.1"/>
    </source>
</evidence>
<name>A0AAD9JKR6_9ANNE</name>
<dbReference type="InterPro" id="IPR001478">
    <property type="entry name" value="PDZ"/>
</dbReference>
<dbReference type="GO" id="GO:0005886">
    <property type="term" value="C:plasma membrane"/>
    <property type="evidence" value="ECO:0007669"/>
    <property type="project" value="TreeGrafter"/>
</dbReference>
<dbReference type="SUPFAM" id="SSF50156">
    <property type="entry name" value="PDZ domain-like"/>
    <property type="match status" value="1"/>
</dbReference>
<evidence type="ECO:0000259" key="1">
    <source>
        <dbReference type="PROSITE" id="PS50106"/>
    </source>
</evidence>
<dbReference type="GO" id="GO:0005096">
    <property type="term" value="F:GTPase activator activity"/>
    <property type="evidence" value="ECO:0007669"/>
    <property type="project" value="TreeGrafter"/>
</dbReference>
<dbReference type="GO" id="GO:0005085">
    <property type="term" value="F:guanyl-nucleotide exchange factor activity"/>
    <property type="evidence" value="ECO:0007669"/>
    <property type="project" value="TreeGrafter"/>
</dbReference>
<evidence type="ECO:0008006" key="5">
    <source>
        <dbReference type="Google" id="ProtNLM"/>
    </source>
</evidence>
<dbReference type="GO" id="GO:0035556">
    <property type="term" value="P:intracellular signal transduction"/>
    <property type="evidence" value="ECO:0007669"/>
    <property type="project" value="InterPro"/>
</dbReference>
<dbReference type="InterPro" id="IPR036034">
    <property type="entry name" value="PDZ_sf"/>
</dbReference>